<name>A0A5R9J0G9_9GAMM</name>
<evidence type="ECO:0000256" key="2">
    <source>
        <dbReference type="SAM" id="MobiDB-lite"/>
    </source>
</evidence>
<reference evidence="4 5" key="1">
    <citation type="submission" date="2019-05" db="EMBL/GenBank/DDBJ databases">
        <title>Genome sequences of Thalassotalea litorea 1K03283.</title>
        <authorList>
            <person name="Zhang D."/>
        </authorList>
    </citation>
    <scope>NUCLEOTIDE SEQUENCE [LARGE SCALE GENOMIC DNA]</scope>
    <source>
        <strain evidence="4 5">MCCC 1K03283</strain>
    </source>
</reference>
<feature type="region of interest" description="Disordered" evidence="2">
    <location>
        <begin position="361"/>
        <end position="382"/>
    </location>
</feature>
<dbReference type="OrthoDB" id="9808948at2"/>
<dbReference type="EMBL" id="VCBC01000002">
    <property type="protein sequence ID" value="TLU67688.1"/>
    <property type="molecule type" value="Genomic_DNA"/>
</dbReference>
<feature type="domain" description="Polysaccharide export protein N-terminal" evidence="3">
    <location>
        <begin position="117"/>
        <end position="184"/>
    </location>
</feature>
<evidence type="ECO:0000259" key="3">
    <source>
        <dbReference type="Pfam" id="PF02563"/>
    </source>
</evidence>
<evidence type="ECO:0000256" key="1">
    <source>
        <dbReference type="ARBA" id="ARBA00022729"/>
    </source>
</evidence>
<dbReference type="Gene3D" id="3.30.1950.10">
    <property type="entry name" value="wza like domain"/>
    <property type="match status" value="1"/>
</dbReference>
<protein>
    <recommendedName>
        <fullName evidence="3">Polysaccharide export protein N-terminal domain-containing protein</fullName>
    </recommendedName>
</protein>
<dbReference type="PANTHER" id="PTHR33619">
    <property type="entry name" value="POLYSACCHARIDE EXPORT PROTEIN GFCE-RELATED"/>
    <property type="match status" value="1"/>
</dbReference>
<dbReference type="PANTHER" id="PTHR33619:SF3">
    <property type="entry name" value="POLYSACCHARIDE EXPORT PROTEIN GFCE-RELATED"/>
    <property type="match status" value="1"/>
</dbReference>
<evidence type="ECO:0000313" key="5">
    <source>
        <dbReference type="Proteomes" id="UP000307790"/>
    </source>
</evidence>
<organism evidence="4 5">
    <name type="scientific">Thalassotalea litorea</name>
    <dbReference type="NCBI Taxonomy" id="2020715"/>
    <lineage>
        <taxon>Bacteria</taxon>
        <taxon>Pseudomonadati</taxon>
        <taxon>Pseudomonadota</taxon>
        <taxon>Gammaproteobacteria</taxon>
        <taxon>Alteromonadales</taxon>
        <taxon>Colwelliaceae</taxon>
        <taxon>Thalassotalea</taxon>
    </lineage>
</organism>
<dbReference type="Pfam" id="PF02563">
    <property type="entry name" value="Poly_export"/>
    <property type="match status" value="1"/>
</dbReference>
<dbReference type="GO" id="GO:0015159">
    <property type="term" value="F:polysaccharide transmembrane transporter activity"/>
    <property type="evidence" value="ECO:0007669"/>
    <property type="project" value="InterPro"/>
</dbReference>
<dbReference type="Proteomes" id="UP000307790">
    <property type="component" value="Unassembled WGS sequence"/>
</dbReference>
<dbReference type="InterPro" id="IPR003715">
    <property type="entry name" value="Poly_export_N"/>
</dbReference>
<dbReference type="AlphaFoldDB" id="A0A5R9J0G9"/>
<evidence type="ECO:0000313" key="4">
    <source>
        <dbReference type="EMBL" id="TLU67688.1"/>
    </source>
</evidence>
<accession>A0A5R9J0G9</accession>
<dbReference type="RefSeq" id="WP_138318291.1">
    <property type="nucleotide sequence ID" value="NZ_VCBC01000002.1"/>
</dbReference>
<dbReference type="Gene3D" id="3.10.560.10">
    <property type="entry name" value="Outer membrane lipoprotein wza domain like"/>
    <property type="match status" value="1"/>
</dbReference>
<sequence length="382" mass="42954">MEADDSCSYTYHCTHHDLRRIQTIWPDGLYSTLAWRHIHVKTSILVILLSIFCALPVNVQAQSTTPLVAELDLNENYRRNSFRPPMESLSNLDKGMILPFGYSLFHQRGEIESNNAIQPQYLLRNGDVISIWIWGAFEYQQQHKVDSRGQIFLEQLGPVNVAGVSVVDLSDYLQRKLVKVYHQGVELYANLHQVAPIPLLVSGAVNSPGQYLGSSGDGILYYLSKAQGIDIRQGSYRRIQVRRAGKTVANIDLYPFLQSGNLPDLQLQDFDVIFVPQSKVRVTAIMPSKIPLSYELIQQPYLGQELLSLLTVPKYIFQVKLITENANGKVEQTYSIEEFKGLTLNDGDRVFFTDDVNQGSIHGQEQRKLGESSAQGGQHGSG</sequence>
<gene>
    <name evidence="4" type="ORF">FE810_01700</name>
</gene>
<comment type="caution">
    <text evidence="4">The sequence shown here is derived from an EMBL/GenBank/DDBJ whole genome shotgun (WGS) entry which is preliminary data.</text>
</comment>
<keyword evidence="1" id="KW-0732">Signal</keyword>
<keyword evidence="5" id="KW-1185">Reference proteome</keyword>
<dbReference type="InterPro" id="IPR049712">
    <property type="entry name" value="Poly_export"/>
</dbReference>
<proteinExistence type="predicted"/>